<evidence type="ECO:0000256" key="1">
    <source>
        <dbReference type="SAM" id="MobiDB-lite"/>
    </source>
</evidence>
<gene>
    <name evidence="2" type="ORF">L596_015427</name>
</gene>
<dbReference type="AlphaFoldDB" id="A0A4U5NEX6"/>
<feature type="region of interest" description="Disordered" evidence="1">
    <location>
        <begin position="320"/>
        <end position="340"/>
    </location>
</feature>
<evidence type="ECO:0000313" key="2">
    <source>
        <dbReference type="EMBL" id="TKR81577.1"/>
    </source>
</evidence>
<proteinExistence type="predicted"/>
<sequence>MISFRHTSSRCPSGLRSFKRINVWETAASGVLHKRRRARGGDVIRPRESPSKSENLQRPTHSKNRAKKPTMDHPRTERKRKVLTSRHPNVPKPVDNDGDAPDLRRVALVKTKTVVDQNFNIDGNAFGVEGSIADETYIVEVTEEPSHHQAEKTEARRITINAKTATAVHKNDLMDIIGKVTFAPVDYKTASAASIINMDFRKPKQLRSLFPHLHPRKHPRLAAGKRPQLPGLHNLSAESSHPKRCSSEYRASSVHAHRRAAGEPGKYLGTAAFELHRAEEHCLDWEDRHFPGIRLEFCLLPHHRRTPSTLQHHVDLRGRRMRGGTGRRDHPHGQLPGADATFWDEGARRRGVALQQWIERDVFPQP</sequence>
<organism evidence="2">
    <name type="scientific">Steinernema carpocapsae</name>
    <name type="common">Entomopathogenic nematode</name>
    <dbReference type="NCBI Taxonomy" id="34508"/>
    <lineage>
        <taxon>Eukaryota</taxon>
        <taxon>Metazoa</taxon>
        <taxon>Ecdysozoa</taxon>
        <taxon>Nematoda</taxon>
        <taxon>Chromadorea</taxon>
        <taxon>Rhabditida</taxon>
        <taxon>Tylenchina</taxon>
        <taxon>Panagrolaimomorpha</taxon>
        <taxon>Strongyloidoidea</taxon>
        <taxon>Steinernematidae</taxon>
        <taxon>Steinernema</taxon>
    </lineage>
</organism>
<feature type="region of interest" description="Disordered" evidence="1">
    <location>
        <begin position="35"/>
        <end position="101"/>
    </location>
</feature>
<dbReference type="OrthoDB" id="10476434at2759"/>
<dbReference type="EMBL" id="AZBU02000004">
    <property type="protein sequence ID" value="TKR81577.1"/>
    <property type="molecule type" value="Genomic_DNA"/>
</dbReference>
<accession>A0A4U5NEX6</accession>
<name>A0A4U5NEX6_STECR</name>
<feature type="compositionally biased region" description="Basic and acidic residues" evidence="1">
    <location>
        <begin position="39"/>
        <end position="51"/>
    </location>
</feature>
<reference evidence="2" key="2">
    <citation type="journal article" date="2015" name="Genome Biol.">
        <title>Comparative genomics of Steinernema reveals deeply conserved gene regulatory networks.</title>
        <authorList>
            <person name="Dillman A.R."/>
            <person name="Macchietto M."/>
            <person name="Porter C.F."/>
            <person name="Rogers A."/>
            <person name="Williams B."/>
            <person name="Antoshechkin I."/>
            <person name="Lee M.M."/>
            <person name="Goodwin Z."/>
            <person name="Lu X."/>
            <person name="Lewis E.E."/>
            <person name="Goodrich-Blair H."/>
            <person name="Stock S.P."/>
            <person name="Adams B.J."/>
            <person name="Sternberg P.W."/>
            <person name="Mortazavi A."/>
        </authorList>
    </citation>
    <scope>NUCLEOTIDE SEQUENCE [LARGE SCALE GENOMIC DNA]</scope>
    <source>
        <strain evidence="2">ALL</strain>
    </source>
</reference>
<comment type="caution">
    <text evidence="2">The sequence shown here is derived from an EMBL/GenBank/DDBJ whole genome shotgun (WGS) entry which is preliminary data.</text>
</comment>
<reference evidence="2" key="1">
    <citation type="submission" date="2013-11" db="EMBL/GenBank/DDBJ databases">
        <authorList>
            <person name="Sternberg P."/>
            <person name="Dillman A."/>
            <person name="Macchietto M."/>
        </authorList>
    </citation>
    <scope>NUCLEOTIDE SEQUENCE</scope>
    <source>
        <strain evidence="2">ALL</strain>
    </source>
</reference>
<protein>
    <submittedName>
        <fullName evidence="2">Uncharacterized protein</fullName>
    </submittedName>
</protein>
<reference evidence="2" key="3">
    <citation type="journal article" date="2019" name="G3 (Bethesda)">
        <title>Hybrid Assembly of the Genome of the Entomopathogenic Nematode Steinernema carpocapsae Identifies the X-Chromosome.</title>
        <authorList>
            <person name="Serra L."/>
            <person name="Macchietto M."/>
            <person name="Macias-Munoz A."/>
            <person name="McGill C.J."/>
            <person name="Rodriguez I.M."/>
            <person name="Rodriguez B."/>
            <person name="Murad R."/>
            <person name="Mortazavi A."/>
        </authorList>
    </citation>
    <scope>NUCLEOTIDE SEQUENCE</scope>
    <source>
        <strain evidence="2">ALL</strain>
    </source>
</reference>
<feature type="region of interest" description="Disordered" evidence="1">
    <location>
        <begin position="217"/>
        <end position="252"/>
    </location>
</feature>